<protein>
    <recommendedName>
        <fullName evidence="7">MACPF domain-containing protein</fullName>
    </recommendedName>
</protein>
<name>A0ABD0JFZ4_9CAEN</name>
<feature type="signal peptide" evidence="6">
    <location>
        <begin position="1"/>
        <end position="20"/>
    </location>
</feature>
<evidence type="ECO:0000313" key="8">
    <source>
        <dbReference type="EMBL" id="KAK7471883.1"/>
    </source>
</evidence>
<evidence type="ECO:0000313" key="9">
    <source>
        <dbReference type="Proteomes" id="UP001519460"/>
    </source>
</evidence>
<evidence type="ECO:0000256" key="3">
    <source>
        <dbReference type="ARBA" id="ARBA00022525"/>
    </source>
</evidence>
<feature type="domain" description="MACPF" evidence="7">
    <location>
        <begin position="21"/>
        <end position="354"/>
    </location>
</feature>
<accession>A0ABD0JFZ4</accession>
<dbReference type="EMBL" id="JACVVK020000475">
    <property type="protein sequence ID" value="KAK7471883.1"/>
    <property type="molecule type" value="Genomic_DNA"/>
</dbReference>
<dbReference type="GO" id="GO:0005576">
    <property type="term" value="C:extracellular region"/>
    <property type="evidence" value="ECO:0007669"/>
    <property type="project" value="UniProtKB-SubCell"/>
</dbReference>
<dbReference type="Pfam" id="PF01823">
    <property type="entry name" value="MACPF"/>
    <property type="match status" value="1"/>
</dbReference>
<feature type="non-terminal residue" evidence="8">
    <location>
        <position position="535"/>
    </location>
</feature>
<keyword evidence="4" id="KW-0472">Membrane</keyword>
<dbReference type="Proteomes" id="UP001519460">
    <property type="component" value="Unassembled WGS sequence"/>
</dbReference>
<dbReference type="SMART" id="SM00457">
    <property type="entry name" value="MACPF"/>
    <property type="match status" value="1"/>
</dbReference>
<comment type="caution">
    <text evidence="8">The sequence shown here is derived from an EMBL/GenBank/DDBJ whole genome shotgun (WGS) entry which is preliminary data.</text>
</comment>
<keyword evidence="6" id="KW-0732">Signal</keyword>
<organism evidence="8 9">
    <name type="scientific">Batillaria attramentaria</name>
    <dbReference type="NCBI Taxonomy" id="370345"/>
    <lineage>
        <taxon>Eukaryota</taxon>
        <taxon>Metazoa</taxon>
        <taxon>Spiralia</taxon>
        <taxon>Lophotrochozoa</taxon>
        <taxon>Mollusca</taxon>
        <taxon>Gastropoda</taxon>
        <taxon>Caenogastropoda</taxon>
        <taxon>Sorbeoconcha</taxon>
        <taxon>Cerithioidea</taxon>
        <taxon>Batillariidae</taxon>
        <taxon>Batillaria</taxon>
    </lineage>
</organism>
<evidence type="ECO:0000256" key="4">
    <source>
        <dbReference type="ARBA" id="ARBA00023136"/>
    </source>
</evidence>
<keyword evidence="9" id="KW-1185">Reference proteome</keyword>
<comment type="subcellular location">
    <subcellularLocation>
        <location evidence="1">Membrane</location>
    </subcellularLocation>
    <subcellularLocation>
        <location evidence="2">Secreted</location>
    </subcellularLocation>
</comment>
<evidence type="ECO:0000256" key="1">
    <source>
        <dbReference type="ARBA" id="ARBA00004370"/>
    </source>
</evidence>
<evidence type="ECO:0000256" key="2">
    <source>
        <dbReference type="ARBA" id="ARBA00004613"/>
    </source>
</evidence>
<keyword evidence="5" id="KW-1015">Disulfide bond</keyword>
<dbReference type="PROSITE" id="PS51412">
    <property type="entry name" value="MACPF_2"/>
    <property type="match status" value="1"/>
</dbReference>
<dbReference type="PROSITE" id="PS00279">
    <property type="entry name" value="MACPF_1"/>
    <property type="match status" value="1"/>
</dbReference>
<evidence type="ECO:0000259" key="7">
    <source>
        <dbReference type="PROSITE" id="PS51412"/>
    </source>
</evidence>
<proteinExistence type="predicted"/>
<dbReference type="InterPro" id="IPR020864">
    <property type="entry name" value="MACPF"/>
</dbReference>
<reference evidence="8 9" key="1">
    <citation type="journal article" date="2023" name="Sci. Data">
        <title>Genome assembly of the Korean intertidal mud-creeper Batillaria attramentaria.</title>
        <authorList>
            <person name="Patra A.K."/>
            <person name="Ho P.T."/>
            <person name="Jun S."/>
            <person name="Lee S.J."/>
            <person name="Kim Y."/>
            <person name="Won Y.J."/>
        </authorList>
    </citation>
    <scope>NUCLEOTIDE SEQUENCE [LARGE SCALE GENOMIC DNA]</scope>
    <source>
        <strain evidence="8">Wonlab-2016</strain>
    </source>
</reference>
<feature type="non-terminal residue" evidence="8">
    <location>
        <position position="1"/>
    </location>
</feature>
<feature type="chain" id="PRO_5044838403" description="MACPF domain-containing protein" evidence="6">
    <location>
        <begin position="21"/>
        <end position="535"/>
    </location>
</feature>
<evidence type="ECO:0000256" key="5">
    <source>
        <dbReference type="ARBA" id="ARBA00023157"/>
    </source>
</evidence>
<keyword evidence="3" id="KW-0964">Secreted</keyword>
<gene>
    <name evidence="8" type="ORF">BaRGS_00035467</name>
</gene>
<dbReference type="AlphaFoldDB" id="A0ABD0JFZ4"/>
<evidence type="ECO:0000256" key="6">
    <source>
        <dbReference type="SAM" id="SignalP"/>
    </source>
</evidence>
<dbReference type="GO" id="GO:0016020">
    <property type="term" value="C:membrane"/>
    <property type="evidence" value="ECO:0007669"/>
    <property type="project" value="UniProtKB-SubCell"/>
</dbReference>
<sequence>LWSRLRDLFLLALCVSLCQGQSTPITHCNNPVPGLAKMARGVDVTKLDMTPEELSGDHGYKYPIIQFTCAEGKTRTISGTSYELPDQLWTLSQIPGGWLSSGVEIFKTSKEIRSSMSSDVGGGLQLKKFGFSVSSSYKRMQHTVANTSSYIEHVSAFFSGRRADFKLHFALDLDPLVQARPVFIRFSRLGDYVNKQLSASFTNDPSSYEEFIEYFGTHYFSSARFGGMISLLLETRSSYFYGKTDEQVKREAEASFLKILKAKGGYDRNVATVDEKFEKLTTKSIRYYGGNANLLSSQGLQQWQPTIPAHPWLFSGQLTPISVLIEDDAKRASMEEAVTNHMLHAYLDELSRLLYGRLSSWREGLSTLNTLLSRVKALQGKRILASAEVEALGRDVEEQVTVPTWFRQKAQLCYQWYPDGDGGQCGGGAARLLCAAPNSMTSYYRDDTDGRGGGCRMQWGIKATEQPSWFNAVQMCYRWHPDGDGGQCGGGAARELCAAVNQYTAYYRDDTDGRGGGCQMSWRVLVPSTAPVWVK</sequence>
<dbReference type="InterPro" id="IPR020863">
    <property type="entry name" value="MACPF_CS"/>
</dbReference>